<dbReference type="Proteomes" id="UP000233469">
    <property type="component" value="Unassembled WGS sequence"/>
</dbReference>
<name>A0A2N1MEC9_9GLOM</name>
<dbReference type="VEuPathDB" id="FungiDB:FUN_013082"/>
<evidence type="ECO:0000313" key="1">
    <source>
        <dbReference type="EMBL" id="PKK60000.1"/>
    </source>
</evidence>
<sequence>MNIEAFDHWSDNTKQDAWFTASSLHASTLSQYITDNHPFLLGSLYQGLTVRLGLNITDGENIQKAIQNILGVHIIISSVDLNLVDLTNKENTQQNTIHGIFFARIKPEIKALMETIFLNGNIDKRKKMFAQEMYNNHTERASQEEIEENNILKVQTIQNWIANYTKTFKVSASLRALEKAEASKIHE</sequence>
<organism evidence="1 2">
    <name type="scientific">Rhizophagus irregularis</name>
    <dbReference type="NCBI Taxonomy" id="588596"/>
    <lineage>
        <taxon>Eukaryota</taxon>
        <taxon>Fungi</taxon>
        <taxon>Fungi incertae sedis</taxon>
        <taxon>Mucoromycota</taxon>
        <taxon>Glomeromycotina</taxon>
        <taxon>Glomeromycetes</taxon>
        <taxon>Glomerales</taxon>
        <taxon>Glomeraceae</taxon>
        <taxon>Rhizophagus</taxon>
    </lineage>
</organism>
<dbReference type="AlphaFoldDB" id="A0A2N1MEC9"/>
<evidence type="ECO:0000313" key="2">
    <source>
        <dbReference type="Proteomes" id="UP000233469"/>
    </source>
</evidence>
<dbReference type="EMBL" id="LLXL01002769">
    <property type="protein sequence ID" value="PKK60000.1"/>
    <property type="molecule type" value="Genomic_DNA"/>
</dbReference>
<reference evidence="1 2" key="1">
    <citation type="submission" date="2016-04" db="EMBL/GenBank/DDBJ databases">
        <title>Genome analyses suggest a sexual origin of heterokaryosis in a supposedly ancient asexual fungus.</title>
        <authorList>
            <person name="Ropars J."/>
            <person name="Sedzielewska K."/>
            <person name="Noel J."/>
            <person name="Charron P."/>
            <person name="Farinelli L."/>
            <person name="Marton T."/>
            <person name="Kruger M."/>
            <person name="Pelin A."/>
            <person name="Brachmann A."/>
            <person name="Corradi N."/>
        </authorList>
    </citation>
    <scope>NUCLEOTIDE SEQUENCE [LARGE SCALE GENOMIC DNA]</scope>
    <source>
        <strain evidence="1 2">C2</strain>
    </source>
</reference>
<reference evidence="1 2" key="2">
    <citation type="submission" date="2017-10" db="EMBL/GenBank/DDBJ databases">
        <title>Extensive intraspecific genome diversity in a model arbuscular mycorrhizal fungus.</title>
        <authorList>
            <person name="Chen E.C.H."/>
            <person name="Morin E."/>
            <person name="Baudet D."/>
            <person name="Noel J."/>
            <person name="Ndikumana S."/>
            <person name="Charron P."/>
            <person name="St-Onge C."/>
            <person name="Giorgi J."/>
            <person name="Grigoriev I.V."/>
            <person name="Roux C."/>
            <person name="Martin F.M."/>
            <person name="Corradi N."/>
        </authorList>
    </citation>
    <scope>NUCLEOTIDE SEQUENCE [LARGE SCALE GENOMIC DNA]</scope>
    <source>
        <strain evidence="1 2">C2</strain>
    </source>
</reference>
<accession>A0A2N1MEC9</accession>
<proteinExistence type="predicted"/>
<protein>
    <submittedName>
        <fullName evidence="1">Uncharacterized protein</fullName>
    </submittedName>
</protein>
<gene>
    <name evidence="1" type="ORF">RhiirC2_793982</name>
</gene>
<comment type="caution">
    <text evidence="1">The sequence shown here is derived from an EMBL/GenBank/DDBJ whole genome shotgun (WGS) entry which is preliminary data.</text>
</comment>